<dbReference type="Gene3D" id="1.10.510.10">
    <property type="entry name" value="Transferase(Phosphotransferase) domain 1"/>
    <property type="match status" value="1"/>
</dbReference>
<dbReference type="Proteomes" id="UP001515480">
    <property type="component" value="Unassembled WGS sequence"/>
</dbReference>
<dbReference type="EMBL" id="JBGBPQ010000009">
    <property type="protein sequence ID" value="KAL1519891.1"/>
    <property type="molecule type" value="Genomic_DNA"/>
</dbReference>
<name>A0AB34JDS8_PRYPA</name>
<feature type="compositionally biased region" description="Polar residues" evidence="1">
    <location>
        <begin position="122"/>
        <end position="138"/>
    </location>
</feature>
<sequence length="138" mass="15411">MVSGAPHHWGWYGTCWPVKVSDVCRSFVGALLVPNPRLRMGSRKCKGAVGVAEHLFFHDFPWRDMEARRVVAPLMPAMVRGRRGLPVSLVPADERTKAYQLPYALKEFESSIVWAGGRKAPSRSTAQESRAQPPTESH</sequence>
<reference evidence="2 3" key="1">
    <citation type="journal article" date="2024" name="Science">
        <title>Giant polyketide synthase enzymes in the biosynthesis of giant marine polyether toxins.</title>
        <authorList>
            <person name="Fallon T.R."/>
            <person name="Shende V.V."/>
            <person name="Wierzbicki I.H."/>
            <person name="Pendleton A.L."/>
            <person name="Watervoot N.F."/>
            <person name="Auber R.P."/>
            <person name="Gonzalez D.J."/>
            <person name="Wisecaver J.H."/>
            <person name="Moore B.S."/>
        </authorList>
    </citation>
    <scope>NUCLEOTIDE SEQUENCE [LARGE SCALE GENOMIC DNA]</scope>
    <source>
        <strain evidence="2 3">12B1</strain>
    </source>
</reference>
<dbReference type="AlphaFoldDB" id="A0AB34JDS8"/>
<evidence type="ECO:0000256" key="1">
    <source>
        <dbReference type="SAM" id="MobiDB-lite"/>
    </source>
</evidence>
<feature type="region of interest" description="Disordered" evidence="1">
    <location>
        <begin position="116"/>
        <end position="138"/>
    </location>
</feature>
<evidence type="ECO:0000313" key="3">
    <source>
        <dbReference type="Proteomes" id="UP001515480"/>
    </source>
</evidence>
<evidence type="ECO:0000313" key="2">
    <source>
        <dbReference type="EMBL" id="KAL1519891.1"/>
    </source>
</evidence>
<comment type="caution">
    <text evidence="2">The sequence shown here is derived from an EMBL/GenBank/DDBJ whole genome shotgun (WGS) entry which is preliminary data.</text>
</comment>
<accession>A0AB34JDS8</accession>
<organism evidence="2 3">
    <name type="scientific">Prymnesium parvum</name>
    <name type="common">Toxic golden alga</name>
    <dbReference type="NCBI Taxonomy" id="97485"/>
    <lineage>
        <taxon>Eukaryota</taxon>
        <taxon>Haptista</taxon>
        <taxon>Haptophyta</taxon>
        <taxon>Prymnesiophyceae</taxon>
        <taxon>Prymnesiales</taxon>
        <taxon>Prymnesiaceae</taxon>
        <taxon>Prymnesium</taxon>
    </lineage>
</organism>
<gene>
    <name evidence="2" type="ORF">AB1Y20_023380</name>
</gene>
<protein>
    <submittedName>
        <fullName evidence="2">Uncharacterized protein</fullName>
    </submittedName>
</protein>
<keyword evidence="3" id="KW-1185">Reference proteome</keyword>
<proteinExistence type="predicted"/>